<evidence type="ECO:0000256" key="1">
    <source>
        <dbReference type="SAM" id="MobiDB-lite"/>
    </source>
</evidence>
<evidence type="ECO:0000313" key="3">
    <source>
        <dbReference type="Proteomes" id="UP000016498"/>
    </source>
</evidence>
<proteinExistence type="predicted"/>
<dbReference type="EMBL" id="AWSD01000309">
    <property type="protein sequence ID" value="ERH16103.1"/>
    <property type="molecule type" value="Genomic_DNA"/>
</dbReference>
<dbReference type="HOGENOM" id="CLU_1850872_0_0_11"/>
<reference evidence="2 3" key="1">
    <citation type="submission" date="2013-06" db="EMBL/GenBank/DDBJ databases">
        <authorList>
            <person name="Weinstock G."/>
            <person name="Sodergren E."/>
            <person name="Lobos E.A."/>
            <person name="Fulton L."/>
            <person name="Fulton R."/>
            <person name="Courtney L."/>
            <person name="Fronick C."/>
            <person name="O'Laughlin M."/>
            <person name="Godfrey J."/>
            <person name="Wilson R.M."/>
            <person name="Miner T."/>
            <person name="Farmer C."/>
            <person name="Delehaunty K."/>
            <person name="Cordes M."/>
            <person name="Minx P."/>
            <person name="Tomlinson C."/>
            <person name="Chen J."/>
            <person name="Wollam A."/>
            <person name="Pepin K.H."/>
            <person name="Bhonagiri V."/>
            <person name="Zhang X."/>
            <person name="Warren W."/>
            <person name="Mitreva M."/>
            <person name="Mardis E.R."/>
            <person name="Wilson R.K."/>
        </authorList>
    </citation>
    <scope>NUCLEOTIDE SEQUENCE [LARGE SCALE GENOMIC DNA]</scope>
    <source>
        <strain evidence="2 3">F0510</strain>
    </source>
</reference>
<comment type="caution">
    <text evidence="2">The sequence shown here is derived from an EMBL/GenBank/DDBJ whole genome shotgun (WGS) entry which is preliminary data.</text>
</comment>
<name>U1R8S1_9ACTO</name>
<organism evidence="2 3">
    <name type="scientific">Actinomyces johnsonii F0510</name>
    <dbReference type="NCBI Taxonomy" id="1227262"/>
    <lineage>
        <taxon>Bacteria</taxon>
        <taxon>Bacillati</taxon>
        <taxon>Actinomycetota</taxon>
        <taxon>Actinomycetes</taxon>
        <taxon>Actinomycetales</taxon>
        <taxon>Actinomycetaceae</taxon>
        <taxon>Actinomyces</taxon>
    </lineage>
</organism>
<feature type="region of interest" description="Disordered" evidence="1">
    <location>
        <begin position="20"/>
        <end position="82"/>
    </location>
</feature>
<sequence length="138" mass="14833">MNATHDFLDAVYCDVRSIPSSRRATSHKQNSMSPRSTAFRPSSPEQRGQHRDAVHRRRDARAQSGQHTVGPQHLACAGTSRPASLRGQITGFAHEPAGSIAQVLPTGMSSCSESRLPFTTPRISVRTSSSILAPSPSS</sequence>
<feature type="compositionally biased region" description="Polar residues" evidence="1">
    <location>
        <begin position="20"/>
        <end position="46"/>
    </location>
</feature>
<evidence type="ECO:0000313" key="2">
    <source>
        <dbReference type="EMBL" id="ERH16103.1"/>
    </source>
</evidence>
<dbReference type="AlphaFoldDB" id="U1R8S1"/>
<protein>
    <submittedName>
        <fullName evidence="2">Uncharacterized protein</fullName>
    </submittedName>
</protein>
<dbReference type="Proteomes" id="UP000016498">
    <property type="component" value="Unassembled WGS sequence"/>
</dbReference>
<accession>U1R8S1</accession>
<gene>
    <name evidence="2" type="ORF">HMPREF1549_02630</name>
</gene>